<dbReference type="EMBL" id="JMSE01001209">
    <property type="protein sequence ID" value="KDN63568.1"/>
    <property type="molecule type" value="Genomic_DNA"/>
</dbReference>
<feature type="region of interest" description="Disordered" evidence="1">
    <location>
        <begin position="290"/>
        <end position="357"/>
    </location>
</feature>
<evidence type="ECO:0000256" key="1">
    <source>
        <dbReference type="SAM" id="MobiDB-lite"/>
    </source>
</evidence>
<name>A0A066X353_COLSU</name>
<sequence>MERQPNMAAVAAREASVEGPTKTPKGQVLKSQAPKTLKTSKARGKPTAAKSAGPKVSEAKSPAISSIPLLCVVCPANPHFSDVSHLLTHLNSKGHLQTFNDVRIRAIADLSAAHAISTYERWYNEHGLEAMLAERLKVKDERSKGATTDKRPGQPASQNLKKKKNLPLLVKREPGSDASWTPPPTGGLFEQQAITFYGDQNNSLASTPTDDVIDWTPDELESARLKGIVWPGMGIFDAATPDQKKKRNQRKDASVLQQMELSSQAITTTELVTNLDMEIARTRDVYDAPSVEGTPIAKSKRRQKRSRNVVEKDEVPQLLVKSEPAEKSGPQAPRTATVRHKKHAAKKESAPDMDNENLSEKLDVTSDAASLADVDIELDEDFDDSPFGTGSSLNDLNPSHLANHEELDGLRDVSCGLATPQQFSQEMMDEARFDVRNRIPLRSMNANSNLSLTSPTPSAKQLTHRIFRGKENNHGLQGQRMTGDTYVFGGSNNHVNRARMANSNSQMNQLSVADSNTTANPFHGYQQQHEIFYQQPSWGYPVVAPTVNSRFMPINGNVTQPVYFTHQFAFNTGENDLGNGANVFGDDI</sequence>
<dbReference type="eggNOG" id="ENOG502SPEQ">
    <property type="taxonomic scope" value="Eukaryota"/>
</dbReference>
<dbReference type="OrthoDB" id="5428259at2759"/>
<dbReference type="STRING" id="1173701.A0A066X353"/>
<gene>
    <name evidence="2" type="ORF">CSUB01_05318</name>
</gene>
<reference evidence="3" key="1">
    <citation type="journal article" date="2014" name="Genome Announc.">
        <title>Draft genome sequence of Colletotrichum sublineola, a destructive pathogen of cultivated sorghum.</title>
        <authorList>
            <person name="Baroncelli R."/>
            <person name="Sanz-Martin J.M."/>
            <person name="Rech G.E."/>
            <person name="Sukno S.A."/>
            <person name="Thon M.R."/>
        </authorList>
    </citation>
    <scope>NUCLEOTIDE SEQUENCE [LARGE SCALE GENOMIC DNA]</scope>
    <source>
        <strain evidence="3">TX430BB</strain>
    </source>
</reference>
<evidence type="ECO:0000313" key="2">
    <source>
        <dbReference type="EMBL" id="KDN63568.1"/>
    </source>
</evidence>
<comment type="caution">
    <text evidence="2">The sequence shown here is derived from an EMBL/GenBank/DDBJ whole genome shotgun (WGS) entry which is preliminary data.</text>
</comment>
<feature type="region of interest" description="Disordered" evidence="1">
    <location>
        <begin position="1"/>
        <end position="59"/>
    </location>
</feature>
<feature type="compositionally biased region" description="Basic and acidic residues" evidence="1">
    <location>
        <begin position="141"/>
        <end position="152"/>
    </location>
</feature>
<proteinExistence type="predicted"/>
<dbReference type="HOGENOM" id="CLU_032999_0_0_1"/>
<feature type="compositionally biased region" description="Basic residues" evidence="1">
    <location>
        <begin position="298"/>
        <end position="307"/>
    </location>
</feature>
<protein>
    <submittedName>
        <fullName evidence="2">Uncharacterized protein</fullName>
    </submittedName>
</protein>
<dbReference type="Proteomes" id="UP000027238">
    <property type="component" value="Unassembled WGS sequence"/>
</dbReference>
<accession>A0A066X353</accession>
<evidence type="ECO:0000313" key="3">
    <source>
        <dbReference type="Proteomes" id="UP000027238"/>
    </source>
</evidence>
<keyword evidence="3" id="KW-1185">Reference proteome</keyword>
<dbReference type="AlphaFoldDB" id="A0A066X353"/>
<feature type="region of interest" description="Disordered" evidence="1">
    <location>
        <begin position="141"/>
        <end position="168"/>
    </location>
</feature>
<organism evidence="2 3">
    <name type="scientific">Colletotrichum sublineola</name>
    <name type="common">Sorghum anthracnose fungus</name>
    <dbReference type="NCBI Taxonomy" id="1173701"/>
    <lineage>
        <taxon>Eukaryota</taxon>
        <taxon>Fungi</taxon>
        <taxon>Dikarya</taxon>
        <taxon>Ascomycota</taxon>
        <taxon>Pezizomycotina</taxon>
        <taxon>Sordariomycetes</taxon>
        <taxon>Hypocreomycetidae</taxon>
        <taxon>Glomerellales</taxon>
        <taxon>Glomerellaceae</taxon>
        <taxon>Colletotrichum</taxon>
        <taxon>Colletotrichum graminicola species complex</taxon>
    </lineage>
</organism>
<dbReference type="OMA" id="ERWYNEH"/>